<accession>A0ABQ8JBK9</accession>
<evidence type="ECO:0000313" key="2">
    <source>
        <dbReference type="Proteomes" id="UP000887458"/>
    </source>
</evidence>
<reference evidence="1 2" key="2">
    <citation type="journal article" date="2022" name="Mol. Biol. Evol.">
        <title>Comparative Genomics Reveals Insights into the Divergent Evolution of Astigmatic Mites and Household Pest Adaptations.</title>
        <authorList>
            <person name="Xiong Q."/>
            <person name="Wan A.T."/>
            <person name="Liu X."/>
            <person name="Fung C.S."/>
            <person name="Xiao X."/>
            <person name="Malainual N."/>
            <person name="Hou J."/>
            <person name="Wang L."/>
            <person name="Wang M."/>
            <person name="Yang K.Y."/>
            <person name="Cui Y."/>
            <person name="Leung E.L."/>
            <person name="Nong W."/>
            <person name="Shin S.K."/>
            <person name="Au S.W."/>
            <person name="Jeong K.Y."/>
            <person name="Chew F.T."/>
            <person name="Hui J.H."/>
            <person name="Leung T.F."/>
            <person name="Tungtrongchitr A."/>
            <person name="Zhong N."/>
            <person name="Liu Z."/>
            <person name="Tsui S.K."/>
        </authorList>
    </citation>
    <scope>NUCLEOTIDE SEQUENCE [LARGE SCALE GENOMIC DNA]</scope>
    <source>
        <strain evidence="1">Derp</strain>
    </source>
</reference>
<organism evidence="1 2">
    <name type="scientific">Dermatophagoides pteronyssinus</name>
    <name type="common">European house dust mite</name>
    <dbReference type="NCBI Taxonomy" id="6956"/>
    <lineage>
        <taxon>Eukaryota</taxon>
        <taxon>Metazoa</taxon>
        <taxon>Ecdysozoa</taxon>
        <taxon>Arthropoda</taxon>
        <taxon>Chelicerata</taxon>
        <taxon>Arachnida</taxon>
        <taxon>Acari</taxon>
        <taxon>Acariformes</taxon>
        <taxon>Sarcoptiformes</taxon>
        <taxon>Astigmata</taxon>
        <taxon>Psoroptidia</taxon>
        <taxon>Analgoidea</taxon>
        <taxon>Pyroglyphidae</taxon>
        <taxon>Dermatophagoidinae</taxon>
        <taxon>Dermatophagoides</taxon>
    </lineage>
</organism>
<reference evidence="1 2" key="1">
    <citation type="journal article" date="2018" name="J. Allergy Clin. Immunol.">
        <title>High-quality assembly of Dermatophagoides pteronyssinus genome and transcriptome reveals a wide range of novel allergens.</title>
        <authorList>
            <person name="Liu X.Y."/>
            <person name="Yang K.Y."/>
            <person name="Wang M.Q."/>
            <person name="Kwok J.S."/>
            <person name="Zeng X."/>
            <person name="Yang Z."/>
            <person name="Xiao X.J."/>
            <person name="Lau C.P."/>
            <person name="Li Y."/>
            <person name="Huang Z.M."/>
            <person name="Ba J.G."/>
            <person name="Yim A.K."/>
            <person name="Ouyang C.Y."/>
            <person name="Ngai S.M."/>
            <person name="Chan T.F."/>
            <person name="Leung E.L."/>
            <person name="Liu L."/>
            <person name="Liu Z.G."/>
            <person name="Tsui S.K."/>
        </authorList>
    </citation>
    <scope>NUCLEOTIDE SEQUENCE [LARGE SCALE GENOMIC DNA]</scope>
    <source>
        <strain evidence="1">Derp</strain>
    </source>
</reference>
<keyword evidence="2" id="KW-1185">Reference proteome</keyword>
<gene>
    <name evidence="1" type="ORF">DERP_001817</name>
</gene>
<evidence type="ECO:0000313" key="1">
    <source>
        <dbReference type="EMBL" id="KAH9419984.1"/>
    </source>
</evidence>
<sequence length="102" mass="10559">MITAQAAISSTIVHSVTTKTIAITGTITSDTITIHSGAIIVTTKAITITRTITGTKSSGTITIHAGTIMVTTIAITKTRTITGTKTSATITIRTHAKYSIQT</sequence>
<protein>
    <submittedName>
        <fullName evidence="1">Uncharacterized protein</fullName>
    </submittedName>
</protein>
<proteinExistence type="predicted"/>
<dbReference type="EMBL" id="NJHN03000054">
    <property type="protein sequence ID" value="KAH9419984.1"/>
    <property type="molecule type" value="Genomic_DNA"/>
</dbReference>
<comment type="caution">
    <text evidence="1">The sequence shown here is derived from an EMBL/GenBank/DDBJ whole genome shotgun (WGS) entry which is preliminary data.</text>
</comment>
<dbReference type="Proteomes" id="UP000887458">
    <property type="component" value="Unassembled WGS sequence"/>
</dbReference>
<name>A0ABQ8JBK9_DERPT</name>